<sequence length="127" mass="14499">MLLSNGVINTISVSAALISMILVLLLQWNIEKETKERKLSLFFHCINALVMLMFYSTSQLALYGSVSTYSDHGGFARVLLEALVFPIPFIAITYVLAAVTYRNFVRPYVKVKGSNLVVLKRRRRWRI</sequence>
<dbReference type="RefSeq" id="WP_275119880.1">
    <property type="nucleotide sequence ID" value="NZ_JAOTPO010000014.1"/>
</dbReference>
<dbReference type="Proteomes" id="UP001148125">
    <property type="component" value="Unassembled WGS sequence"/>
</dbReference>
<feature type="transmembrane region" description="Helical" evidence="1">
    <location>
        <begin position="6"/>
        <end position="27"/>
    </location>
</feature>
<feature type="transmembrane region" description="Helical" evidence="1">
    <location>
        <begin position="78"/>
        <end position="101"/>
    </location>
</feature>
<proteinExistence type="predicted"/>
<keyword evidence="1" id="KW-0812">Transmembrane</keyword>
<evidence type="ECO:0000313" key="2">
    <source>
        <dbReference type="EMBL" id="MDE5415275.1"/>
    </source>
</evidence>
<protein>
    <submittedName>
        <fullName evidence="2">Uncharacterized protein</fullName>
    </submittedName>
</protein>
<name>A0ABT5VJ37_9BACI</name>
<evidence type="ECO:0000256" key="1">
    <source>
        <dbReference type="SAM" id="Phobius"/>
    </source>
</evidence>
<dbReference type="EMBL" id="JAOTPO010000014">
    <property type="protein sequence ID" value="MDE5415275.1"/>
    <property type="molecule type" value="Genomic_DNA"/>
</dbReference>
<organism evidence="2 3">
    <name type="scientific">Alkalihalobacterium chitinilyticum</name>
    <dbReference type="NCBI Taxonomy" id="2980103"/>
    <lineage>
        <taxon>Bacteria</taxon>
        <taxon>Bacillati</taxon>
        <taxon>Bacillota</taxon>
        <taxon>Bacilli</taxon>
        <taxon>Bacillales</taxon>
        <taxon>Bacillaceae</taxon>
        <taxon>Alkalihalobacterium</taxon>
    </lineage>
</organism>
<keyword evidence="1" id="KW-1133">Transmembrane helix</keyword>
<evidence type="ECO:0000313" key="3">
    <source>
        <dbReference type="Proteomes" id="UP001148125"/>
    </source>
</evidence>
<keyword evidence="1" id="KW-0472">Membrane</keyword>
<gene>
    <name evidence="2" type="ORF">N7Z68_18100</name>
</gene>
<accession>A0ABT5VJ37</accession>
<reference evidence="2" key="1">
    <citation type="submission" date="2024-05" db="EMBL/GenBank/DDBJ databases">
        <title>Alkalihalobacillus sp. strain MEB203 novel alkaliphilic bacterium from Lonar Lake, India.</title>
        <authorList>
            <person name="Joshi A."/>
            <person name="Thite S."/>
            <person name="Mengade P."/>
        </authorList>
    </citation>
    <scope>NUCLEOTIDE SEQUENCE</scope>
    <source>
        <strain evidence="2">MEB 203</strain>
    </source>
</reference>
<feature type="transmembrane region" description="Helical" evidence="1">
    <location>
        <begin position="39"/>
        <end position="58"/>
    </location>
</feature>
<keyword evidence="3" id="KW-1185">Reference proteome</keyword>
<comment type="caution">
    <text evidence="2">The sequence shown here is derived from an EMBL/GenBank/DDBJ whole genome shotgun (WGS) entry which is preliminary data.</text>
</comment>